<dbReference type="EMBL" id="FOQH01000006">
    <property type="protein sequence ID" value="SFI42633.1"/>
    <property type="molecule type" value="Genomic_DNA"/>
</dbReference>
<organism evidence="1 2">
    <name type="scientific">Albimonas pacifica</name>
    <dbReference type="NCBI Taxonomy" id="1114924"/>
    <lineage>
        <taxon>Bacteria</taxon>
        <taxon>Pseudomonadati</taxon>
        <taxon>Pseudomonadota</taxon>
        <taxon>Alphaproteobacteria</taxon>
        <taxon>Rhodobacterales</taxon>
        <taxon>Paracoccaceae</taxon>
        <taxon>Albimonas</taxon>
    </lineage>
</organism>
<dbReference type="Proteomes" id="UP000199377">
    <property type="component" value="Unassembled WGS sequence"/>
</dbReference>
<proteinExistence type="predicted"/>
<dbReference type="RefSeq" id="WP_092860792.1">
    <property type="nucleotide sequence ID" value="NZ_FOQH01000006.1"/>
</dbReference>
<name>A0A1I3I4B3_9RHOB</name>
<protein>
    <submittedName>
        <fullName evidence="1">Uncharacterized protein</fullName>
    </submittedName>
</protein>
<evidence type="ECO:0000313" key="2">
    <source>
        <dbReference type="Proteomes" id="UP000199377"/>
    </source>
</evidence>
<dbReference type="AlphaFoldDB" id="A0A1I3I4B3"/>
<dbReference type="STRING" id="1114924.SAMN05216258_106326"/>
<evidence type="ECO:0000313" key="1">
    <source>
        <dbReference type="EMBL" id="SFI42633.1"/>
    </source>
</evidence>
<sequence>MPVFKPNEPVVQKETDVLVESSGDGALPIGRHRFRLVVVDEAGNASAPAFLEVIVQDDQAPTAVLDIRNADGVRIEPVVGFGSNFILSGARSTDLPAGGSGVVEYRFTLVEG</sequence>
<gene>
    <name evidence="1" type="ORF">SAMN05216258_106326</name>
</gene>
<reference evidence="1 2" key="1">
    <citation type="submission" date="2016-10" db="EMBL/GenBank/DDBJ databases">
        <authorList>
            <person name="de Groot N.N."/>
        </authorList>
    </citation>
    <scope>NUCLEOTIDE SEQUENCE [LARGE SCALE GENOMIC DNA]</scope>
    <source>
        <strain evidence="1 2">CGMCC 1.11030</strain>
    </source>
</reference>
<accession>A0A1I3I4B3</accession>
<keyword evidence="2" id="KW-1185">Reference proteome</keyword>
<dbReference type="OrthoDB" id="7605585at2"/>